<dbReference type="EMBL" id="JQAR01000039">
    <property type="protein sequence ID" value="KRN26653.1"/>
    <property type="molecule type" value="Genomic_DNA"/>
</dbReference>
<dbReference type="InterPro" id="IPR003838">
    <property type="entry name" value="ABC3_permease_C"/>
</dbReference>
<evidence type="ECO:0000256" key="2">
    <source>
        <dbReference type="ARBA" id="ARBA00022475"/>
    </source>
</evidence>
<keyword evidence="2" id="KW-1003">Cell membrane</keyword>
<reference evidence="8 9" key="1">
    <citation type="journal article" date="2015" name="Genome Announc.">
        <title>Expanding the biotechnology potential of lactobacilli through comparative genomics of 213 strains and associated genera.</title>
        <authorList>
            <person name="Sun Z."/>
            <person name="Harris H.M."/>
            <person name="McCann A."/>
            <person name="Guo C."/>
            <person name="Argimon S."/>
            <person name="Zhang W."/>
            <person name="Yang X."/>
            <person name="Jeffery I.B."/>
            <person name="Cooney J.C."/>
            <person name="Kagawa T.F."/>
            <person name="Liu W."/>
            <person name="Song Y."/>
            <person name="Salvetti E."/>
            <person name="Wrobel A."/>
            <person name="Rasinkangas P."/>
            <person name="Parkhill J."/>
            <person name="Rea M.C."/>
            <person name="O'Sullivan O."/>
            <person name="Ritari J."/>
            <person name="Douillard F.P."/>
            <person name="Paul Ross R."/>
            <person name="Yang R."/>
            <person name="Briner A.E."/>
            <person name="Felis G.E."/>
            <person name="de Vos W.M."/>
            <person name="Barrangou R."/>
            <person name="Klaenhammer T.R."/>
            <person name="Caufield P.W."/>
            <person name="Cui Y."/>
            <person name="Zhang H."/>
            <person name="O'Toole P.W."/>
        </authorList>
    </citation>
    <scope>NUCLEOTIDE SEQUENCE [LARGE SCALE GENOMIC DNA]</scope>
    <source>
        <strain evidence="8 9">ATCC 27304</strain>
    </source>
</reference>
<evidence type="ECO:0000256" key="6">
    <source>
        <dbReference type="SAM" id="Phobius"/>
    </source>
</evidence>
<organism evidence="8 9">
    <name type="scientific">Liquorilactobacillus mali</name>
    <dbReference type="NCBI Taxonomy" id="1618"/>
    <lineage>
        <taxon>Bacteria</taxon>
        <taxon>Bacillati</taxon>
        <taxon>Bacillota</taxon>
        <taxon>Bacilli</taxon>
        <taxon>Lactobacillales</taxon>
        <taxon>Lactobacillaceae</taxon>
        <taxon>Liquorilactobacillus</taxon>
    </lineage>
</organism>
<feature type="transmembrane region" description="Helical" evidence="6">
    <location>
        <begin position="12"/>
        <end position="35"/>
    </location>
</feature>
<dbReference type="Proteomes" id="UP000051727">
    <property type="component" value="Unassembled WGS sequence"/>
</dbReference>
<feature type="transmembrane region" description="Helical" evidence="6">
    <location>
        <begin position="41"/>
        <end position="65"/>
    </location>
</feature>
<comment type="caution">
    <text evidence="8">The sequence shown here is derived from an EMBL/GenBank/DDBJ whole genome shotgun (WGS) entry which is preliminary data.</text>
</comment>
<evidence type="ECO:0000259" key="7">
    <source>
        <dbReference type="Pfam" id="PF02687"/>
    </source>
</evidence>
<evidence type="ECO:0000256" key="3">
    <source>
        <dbReference type="ARBA" id="ARBA00022692"/>
    </source>
</evidence>
<name>A0A0R2FPW0_9LACO</name>
<dbReference type="AlphaFoldDB" id="A0A0R2FPW0"/>
<sequence>MLTGMLLESIIPTVSGGIIGFLIGWGLSSLISFFIPYHIHAIVTFGNFLLAFGVSSTVGIFFGLLPATQASKRNSIDILR</sequence>
<dbReference type="STRING" id="1618.IV36_GL001638"/>
<gene>
    <name evidence="8" type="ORF">IV36_GL001638</name>
</gene>
<protein>
    <recommendedName>
        <fullName evidence="7">ABC3 transporter permease C-terminal domain-containing protein</fullName>
    </recommendedName>
</protein>
<feature type="domain" description="ABC3 transporter permease C-terminal" evidence="7">
    <location>
        <begin position="4"/>
        <end position="74"/>
    </location>
</feature>
<evidence type="ECO:0000313" key="8">
    <source>
        <dbReference type="EMBL" id="KRN26653.1"/>
    </source>
</evidence>
<dbReference type="GO" id="GO:0005886">
    <property type="term" value="C:plasma membrane"/>
    <property type="evidence" value="ECO:0007669"/>
    <property type="project" value="UniProtKB-SubCell"/>
</dbReference>
<keyword evidence="4 6" id="KW-1133">Transmembrane helix</keyword>
<accession>A0A0R2FPW0</accession>
<evidence type="ECO:0000256" key="4">
    <source>
        <dbReference type="ARBA" id="ARBA00022989"/>
    </source>
</evidence>
<dbReference type="PATRIC" id="fig|1618.3.peg.1664"/>
<evidence type="ECO:0000256" key="5">
    <source>
        <dbReference type="ARBA" id="ARBA00023136"/>
    </source>
</evidence>
<keyword evidence="3 6" id="KW-0812">Transmembrane</keyword>
<dbReference type="OrthoDB" id="9770036at2"/>
<proteinExistence type="predicted"/>
<dbReference type="Pfam" id="PF02687">
    <property type="entry name" value="FtsX"/>
    <property type="match status" value="1"/>
</dbReference>
<evidence type="ECO:0000313" key="9">
    <source>
        <dbReference type="Proteomes" id="UP000051727"/>
    </source>
</evidence>
<evidence type="ECO:0000256" key="1">
    <source>
        <dbReference type="ARBA" id="ARBA00004651"/>
    </source>
</evidence>
<keyword evidence="5 6" id="KW-0472">Membrane</keyword>
<comment type="subcellular location">
    <subcellularLocation>
        <location evidence="1">Cell membrane</location>
        <topology evidence="1">Multi-pass membrane protein</topology>
    </subcellularLocation>
</comment>